<dbReference type="InterPro" id="IPR036086">
    <property type="entry name" value="ParB/Sulfiredoxin_sf"/>
</dbReference>
<evidence type="ECO:0000256" key="1">
    <source>
        <dbReference type="SAM" id="MobiDB-lite"/>
    </source>
</evidence>
<accession>A0ABP6Q8W2</accession>
<dbReference type="RefSeq" id="WP_344828038.1">
    <property type="nucleotide sequence ID" value="NZ_BAAAUV010000006.1"/>
</dbReference>
<protein>
    <submittedName>
        <fullName evidence="2">ParB N-terminal domain-containing protein</fullName>
    </submittedName>
</protein>
<keyword evidence="3" id="KW-1185">Reference proteome</keyword>
<dbReference type="Proteomes" id="UP001501237">
    <property type="component" value="Unassembled WGS sequence"/>
</dbReference>
<proteinExistence type="predicted"/>
<sequence length="300" mass="33030">MEVLAAGQSELPPIVVHRQTMSVIDGGHRLKAAVLRGRRTIEVRFFDGSETDAFVLSVRLNTAHGLPLSLADRKRAAERIVASHPHWSDRMIASAAGLSAKTVSALRGPRETPETRPLTRIGKDGRVRSVDRTSGRQLAYALIAEDPSLSLRQVARAAGISPETVRDVRNRLSRGEGPLPEGRARRPFRAGRPGRPMVPPSPTITRLGANGSTAESRPPVRPPAVFVARLKADPALRFNQDGRFLLRLLNIHTIRAEDWNDIIASVPPHCREIVAQLARECADFWKDFGTRVELNMPTMT</sequence>
<dbReference type="SUPFAM" id="SSF110849">
    <property type="entry name" value="ParB/Sulfiredoxin"/>
    <property type="match status" value="1"/>
</dbReference>
<gene>
    <name evidence="2" type="ORF">GCM10010468_29580</name>
</gene>
<dbReference type="EMBL" id="BAAAUV010000006">
    <property type="protein sequence ID" value="GAA3211122.1"/>
    <property type="molecule type" value="Genomic_DNA"/>
</dbReference>
<reference evidence="3" key="1">
    <citation type="journal article" date="2019" name="Int. J. Syst. Evol. Microbiol.">
        <title>The Global Catalogue of Microorganisms (GCM) 10K type strain sequencing project: providing services to taxonomists for standard genome sequencing and annotation.</title>
        <authorList>
            <consortium name="The Broad Institute Genomics Platform"/>
            <consortium name="The Broad Institute Genome Sequencing Center for Infectious Disease"/>
            <person name="Wu L."/>
            <person name="Ma J."/>
        </authorList>
    </citation>
    <scope>NUCLEOTIDE SEQUENCE [LARGE SCALE GENOMIC DNA]</scope>
    <source>
        <strain evidence="3">JCM 9377</strain>
    </source>
</reference>
<feature type="region of interest" description="Disordered" evidence="1">
    <location>
        <begin position="172"/>
        <end position="220"/>
    </location>
</feature>
<evidence type="ECO:0000313" key="2">
    <source>
        <dbReference type="EMBL" id="GAA3211122.1"/>
    </source>
</evidence>
<name>A0ABP6Q8W2_9ACTN</name>
<comment type="caution">
    <text evidence="2">The sequence shown here is derived from an EMBL/GenBank/DDBJ whole genome shotgun (WGS) entry which is preliminary data.</text>
</comment>
<organism evidence="2 3">
    <name type="scientific">Actinocorallia longicatena</name>
    <dbReference type="NCBI Taxonomy" id="111803"/>
    <lineage>
        <taxon>Bacteria</taxon>
        <taxon>Bacillati</taxon>
        <taxon>Actinomycetota</taxon>
        <taxon>Actinomycetes</taxon>
        <taxon>Streptosporangiales</taxon>
        <taxon>Thermomonosporaceae</taxon>
        <taxon>Actinocorallia</taxon>
    </lineage>
</organism>
<evidence type="ECO:0000313" key="3">
    <source>
        <dbReference type="Proteomes" id="UP001501237"/>
    </source>
</evidence>